<evidence type="ECO:0000313" key="2">
    <source>
        <dbReference type="EMBL" id="TGO74908.1"/>
    </source>
</evidence>
<accession>A0A4Z1JMX1</accession>
<dbReference type="Proteomes" id="UP000297229">
    <property type="component" value="Unassembled WGS sequence"/>
</dbReference>
<dbReference type="EMBL" id="PQXM01000247">
    <property type="protein sequence ID" value="TGO74908.1"/>
    <property type="molecule type" value="Genomic_DNA"/>
</dbReference>
<reference evidence="2 3" key="1">
    <citation type="submission" date="2017-12" db="EMBL/GenBank/DDBJ databases">
        <title>Comparative genomics of Botrytis spp.</title>
        <authorList>
            <person name="Valero-Jimenez C.A."/>
            <person name="Tapia P."/>
            <person name="Veloso J."/>
            <person name="Silva-Moreno E."/>
            <person name="Staats M."/>
            <person name="Valdes J.H."/>
            <person name="Van Kan J.A.L."/>
        </authorList>
    </citation>
    <scope>NUCLEOTIDE SEQUENCE [LARGE SCALE GENOMIC DNA]</scope>
    <source>
        <strain evidence="2 3">Be9601</strain>
    </source>
</reference>
<dbReference type="AlphaFoldDB" id="A0A4Z1JMX1"/>
<keyword evidence="3" id="KW-1185">Reference proteome</keyword>
<sequence>MPIQSKQRDDRSVEEPTRYLQFQLINIDSSSNKEGISDPTYCKTHNLKHKNHRQHRESSDKQSLPRRIEKRAFASSSKPPKNQIVEEVKNQAFRPTSFPSARQMLQISHPLLLHHQQHKPATEAKPTPTPTKPPKSRTPLQIRRIRQRYFPSELADTISTS</sequence>
<feature type="compositionally biased region" description="Low complexity" evidence="1">
    <location>
        <begin position="105"/>
        <end position="114"/>
    </location>
</feature>
<name>A0A4Z1JMX1_9HELO</name>
<feature type="compositionally biased region" description="Basic residues" evidence="1">
    <location>
        <begin position="45"/>
        <end position="55"/>
    </location>
</feature>
<organism evidence="2 3">
    <name type="scientific">Botrytis elliptica</name>
    <dbReference type="NCBI Taxonomy" id="278938"/>
    <lineage>
        <taxon>Eukaryota</taxon>
        <taxon>Fungi</taxon>
        <taxon>Dikarya</taxon>
        <taxon>Ascomycota</taxon>
        <taxon>Pezizomycotina</taxon>
        <taxon>Leotiomycetes</taxon>
        <taxon>Helotiales</taxon>
        <taxon>Sclerotiniaceae</taxon>
        <taxon>Botrytis</taxon>
    </lineage>
</organism>
<evidence type="ECO:0000313" key="3">
    <source>
        <dbReference type="Proteomes" id="UP000297229"/>
    </source>
</evidence>
<evidence type="ECO:0000256" key="1">
    <source>
        <dbReference type="SAM" id="MobiDB-lite"/>
    </source>
</evidence>
<proteinExistence type="predicted"/>
<comment type="caution">
    <text evidence="2">The sequence shown here is derived from an EMBL/GenBank/DDBJ whole genome shotgun (WGS) entry which is preliminary data.</text>
</comment>
<gene>
    <name evidence="2" type="ORF">BELL_0248g00060</name>
</gene>
<protein>
    <submittedName>
        <fullName evidence="2">Uncharacterized protein</fullName>
    </submittedName>
</protein>
<feature type="region of interest" description="Disordered" evidence="1">
    <location>
        <begin position="28"/>
        <end position="142"/>
    </location>
</feature>